<evidence type="ECO:0000256" key="7">
    <source>
        <dbReference type="ARBA" id="ARBA00022630"/>
    </source>
</evidence>
<dbReference type="GO" id="GO:0047545">
    <property type="term" value="F:(S)-2-hydroxyglutarate dehydrogenase activity"/>
    <property type="evidence" value="ECO:0007669"/>
    <property type="project" value="TreeGrafter"/>
</dbReference>
<dbReference type="PATRIC" id="fig|199.248.peg.1528"/>
<accession>A0A0M4SUA6</accession>
<comment type="pathway">
    <text evidence="3">Carbohydrate metabolism; tricarboxylic acid cycle; oxaloacetate from (S)-malate (quinone route): step 1/1.</text>
</comment>
<dbReference type="GO" id="GO:0005737">
    <property type="term" value="C:cytoplasm"/>
    <property type="evidence" value="ECO:0007669"/>
    <property type="project" value="TreeGrafter"/>
</dbReference>
<evidence type="ECO:0000256" key="8">
    <source>
        <dbReference type="ARBA" id="ARBA00022827"/>
    </source>
</evidence>
<keyword evidence="7" id="KW-0285">Flavoprotein</keyword>
<dbReference type="EC" id="1.1.5.4" evidence="5"/>
<protein>
    <recommendedName>
        <fullName evidence="5">malate dehydrogenase (quinone)</fullName>
        <ecNumber evidence="5">1.1.5.4</ecNumber>
    </recommendedName>
    <alternativeName>
        <fullName evidence="11">MQO</fullName>
    </alternativeName>
    <alternativeName>
        <fullName evidence="10">Malate dehydrogenase [quinone]</fullName>
    </alternativeName>
</protein>
<dbReference type="RefSeq" id="WP_054197065.1">
    <property type="nucleotide sequence ID" value="NZ_CABMKQ010000016.1"/>
</dbReference>
<keyword evidence="6" id="KW-0816">Tricarboxylic acid cycle</keyword>
<dbReference type="Proteomes" id="UP000066049">
    <property type="component" value="Chromosome"/>
</dbReference>
<comment type="similarity">
    <text evidence="4">Belongs to the MQO family.</text>
</comment>
<evidence type="ECO:0000256" key="4">
    <source>
        <dbReference type="ARBA" id="ARBA00006389"/>
    </source>
</evidence>
<dbReference type="InterPro" id="IPR036188">
    <property type="entry name" value="FAD/NAD-bd_sf"/>
</dbReference>
<dbReference type="Gene3D" id="3.30.9.10">
    <property type="entry name" value="D-Amino Acid Oxidase, subunit A, domain 2"/>
    <property type="match status" value="1"/>
</dbReference>
<dbReference type="InterPro" id="IPR006231">
    <property type="entry name" value="MQO"/>
</dbReference>
<dbReference type="GO" id="GO:0006099">
    <property type="term" value="P:tricarboxylic acid cycle"/>
    <property type="evidence" value="ECO:0007669"/>
    <property type="project" value="UniProtKB-UniPathway"/>
</dbReference>
<keyword evidence="8" id="KW-0274">FAD</keyword>
<dbReference type="Pfam" id="PF06039">
    <property type="entry name" value="Mqo"/>
    <property type="match status" value="1"/>
</dbReference>
<dbReference type="SUPFAM" id="SSF51905">
    <property type="entry name" value="FAD/NAD(P)-binding domain"/>
    <property type="match status" value="1"/>
</dbReference>
<reference evidence="13" key="1">
    <citation type="submission" date="2015-08" db="EMBL/GenBank/DDBJ databases">
        <title>Comparative genomics of the Campylobacter concisus group.</title>
        <authorList>
            <person name="Miller W.G."/>
            <person name="Yee E."/>
            <person name="Chapman M.H."/>
            <person name="Huynh S."/>
            <person name="Bono J.L."/>
            <person name="On S.L.W."/>
            <person name="St Leger J."/>
            <person name="Foster G."/>
            <person name="Parker C.T."/>
        </authorList>
    </citation>
    <scope>NUCLEOTIDE SEQUENCE [LARGE SCALE GENOMIC DNA]</scope>
    <source>
        <strain evidence="13">ATCC 33237</strain>
    </source>
</reference>
<comment type="catalytic activity">
    <reaction evidence="1">
        <text>(S)-malate + a quinone = a quinol + oxaloacetate</text>
        <dbReference type="Rhea" id="RHEA:46012"/>
        <dbReference type="ChEBI" id="CHEBI:15589"/>
        <dbReference type="ChEBI" id="CHEBI:16452"/>
        <dbReference type="ChEBI" id="CHEBI:24646"/>
        <dbReference type="ChEBI" id="CHEBI:132124"/>
        <dbReference type="EC" id="1.1.5.4"/>
    </reaction>
</comment>
<name>A0A0M4SUA6_9BACT</name>
<dbReference type="Gene3D" id="3.50.50.60">
    <property type="entry name" value="FAD/NAD(P)-binding domain"/>
    <property type="match status" value="1"/>
</dbReference>
<gene>
    <name evidence="12" type="primary">mqo</name>
    <name evidence="12" type="ORF">CCON33237_1481</name>
</gene>
<evidence type="ECO:0000256" key="6">
    <source>
        <dbReference type="ARBA" id="ARBA00022532"/>
    </source>
</evidence>
<evidence type="ECO:0000256" key="11">
    <source>
        <dbReference type="ARBA" id="ARBA00031550"/>
    </source>
</evidence>
<evidence type="ECO:0000313" key="12">
    <source>
        <dbReference type="EMBL" id="ALF48133.1"/>
    </source>
</evidence>
<keyword evidence="9 12" id="KW-0560">Oxidoreductase</keyword>
<dbReference type="UniPathway" id="UPA00223">
    <property type="reaction ID" value="UER01008"/>
</dbReference>
<dbReference type="KEGG" id="ccoc:CCON33237_1481"/>
<dbReference type="AlphaFoldDB" id="A0A0M4SUA6"/>
<organism evidence="12 13">
    <name type="scientific">Campylobacter concisus</name>
    <dbReference type="NCBI Taxonomy" id="199"/>
    <lineage>
        <taxon>Bacteria</taxon>
        <taxon>Pseudomonadati</taxon>
        <taxon>Campylobacterota</taxon>
        <taxon>Epsilonproteobacteria</taxon>
        <taxon>Campylobacterales</taxon>
        <taxon>Campylobacteraceae</taxon>
        <taxon>Campylobacter</taxon>
    </lineage>
</organism>
<evidence type="ECO:0000256" key="2">
    <source>
        <dbReference type="ARBA" id="ARBA00001974"/>
    </source>
</evidence>
<evidence type="ECO:0000256" key="5">
    <source>
        <dbReference type="ARBA" id="ARBA00013026"/>
    </source>
</evidence>
<evidence type="ECO:0000256" key="1">
    <source>
        <dbReference type="ARBA" id="ARBA00001139"/>
    </source>
</evidence>
<sequence length="448" mass="50015">MRQKHFKVVIVGAGISGTALFYELAAFSDIKKVALLEKYDGVATLNSNGKGNSQTIHCGDIETNYTLEKAKKVSRVANMPVKYALKYNLDGKYMFAHQKMALAIGDAEVERMKERYESFKELFSYLEIYDKEKLKQIEPNVVFDANGNERPENIIAIGTQNGQFTTMDFGGLANSLVQNAINLGGDGYEISLNSEVTDIKKAGDTFHIKINDGEVITANYVVVDAGGHSLFLAHKMGYGLHLSTLPVAGSFYFAKKRLLNGKVYMVQNDKLPFAALHGDPDILANGNTRFGPTALVIPKLERYHGCSSFFDFCKCLKFDKNVFEVFTNLLKDSDIRSYILRNFLFEVPFINKKEFVKDARKIVPSLSENDLSYAINFGGVRPQVIDRNKKCLELGEGKISTGEGISFNMTPSPGATSCFEIARTDMIEACKFLGKNFNEEKFNAEFFE</sequence>
<evidence type="ECO:0000256" key="10">
    <source>
        <dbReference type="ARBA" id="ARBA00030660"/>
    </source>
</evidence>
<proteinExistence type="inferred from homology"/>
<dbReference type="EMBL" id="CP012541">
    <property type="protein sequence ID" value="ALF48133.1"/>
    <property type="molecule type" value="Genomic_DNA"/>
</dbReference>
<evidence type="ECO:0000256" key="9">
    <source>
        <dbReference type="ARBA" id="ARBA00023002"/>
    </source>
</evidence>
<dbReference type="PANTHER" id="PTHR43104:SF2">
    <property type="entry name" value="L-2-HYDROXYGLUTARATE DEHYDROGENASE, MITOCHONDRIAL"/>
    <property type="match status" value="1"/>
</dbReference>
<evidence type="ECO:0000256" key="3">
    <source>
        <dbReference type="ARBA" id="ARBA00005012"/>
    </source>
</evidence>
<comment type="cofactor">
    <cofactor evidence="2">
        <name>FAD</name>
        <dbReference type="ChEBI" id="CHEBI:57692"/>
    </cofactor>
</comment>
<dbReference type="GeneID" id="28663160"/>
<evidence type="ECO:0000313" key="13">
    <source>
        <dbReference type="Proteomes" id="UP000066049"/>
    </source>
</evidence>
<dbReference type="PANTHER" id="PTHR43104">
    <property type="entry name" value="L-2-HYDROXYGLUTARATE DEHYDROGENASE, MITOCHONDRIAL"/>
    <property type="match status" value="1"/>
</dbReference>
<dbReference type="GO" id="GO:0008924">
    <property type="term" value="F:L-malate dehydrogenase (quinone) activity"/>
    <property type="evidence" value="ECO:0007669"/>
    <property type="project" value="UniProtKB-EC"/>
</dbReference>